<keyword evidence="1" id="KW-1133">Transmembrane helix</keyword>
<feature type="transmembrane region" description="Helical" evidence="1">
    <location>
        <begin position="30"/>
        <end position="51"/>
    </location>
</feature>
<name>A0ABY3PB73_9STAP</name>
<reference evidence="2 3" key="1">
    <citation type="journal article" date="2022" name="Pathogens">
        <title>Staphylococcus ratti sp. nov. Isolated from a Lab Rat.</title>
        <authorList>
            <person name="Kovarovic V."/>
            <person name="Sedlacek I."/>
            <person name="Petras P."/>
            <person name="Kralova S."/>
            <person name="Maslanova I."/>
            <person name="Svec P."/>
            <person name="Neumann-Schaal M."/>
            <person name="Botka T."/>
            <person name="Gelbicova T."/>
            <person name="Stankova E."/>
            <person name="Doskar J."/>
            <person name="Pantucek R."/>
        </authorList>
    </citation>
    <scope>NUCLEOTIDE SEQUENCE [LARGE SCALE GENOMIC DNA]</scope>
    <source>
        <strain evidence="2 3">CCM 9025</strain>
    </source>
</reference>
<proteinExistence type="predicted"/>
<dbReference type="RefSeq" id="WP_229292069.1">
    <property type="nucleotide sequence ID" value="NZ_CP086654.1"/>
</dbReference>
<keyword evidence="3" id="KW-1185">Reference proteome</keyword>
<protein>
    <submittedName>
        <fullName evidence="2">Uncharacterized protein</fullName>
    </submittedName>
</protein>
<evidence type="ECO:0000313" key="2">
    <source>
        <dbReference type="EMBL" id="UEX89562.1"/>
    </source>
</evidence>
<gene>
    <name evidence="2" type="ORF">LN051_08280</name>
</gene>
<keyword evidence="1" id="KW-0812">Transmembrane</keyword>
<feature type="transmembrane region" description="Helical" evidence="1">
    <location>
        <begin position="58"/>
        <end position="79"/>
    </location>
</feature>
<feature type="transmembrane region" description="Helical" evidence="1">
    <location>
        <begin position="104"/>
        <end position="125"/>
    </location>
</feature>
<accession>A0ABY3PB73</accession>
<feature type="transmembrane region" description="Helical" evidence="1">
    <location>
        <begin position="7"/>
        <end position="24"/>
    </location>
</feature>
<dbReference type="EMBL" id="CP086654">
    <property type="protein sequence ID" value="UEX89562.1"/>
    <property type="molecule type" value="Genomic_DNA"/>
</dbReference>
<dbReference type="Proteomes" id="UP001197626">
    <property type="component" value="Chromosome"/>
</dbReference>
<keyword evidence="1" id="KW-0472">Membrane</keyword>
<organism evidence="2 3">
    <name type="scientific">Staphylococcus ratti</name>
    <dbReference type="NCBI Taxonomy" id="2892440"/>
    <lineage>
        <taxon>Bacteria</taxon>
        <taxon>Bacillati</taxon>
        <taxon>Bacillota</taxon>
        <taxon>Bacilli</taxon>
        <taxon>Bacillales</taxon>
        <taxon>Staphylococcaceae</taxon>
        <taxon>Staphylococcus</taxon>
    </lineage>
</organism>
<evidence type="ECO:0000313" key="3">
    <source>
        <dbReference type="Proteomes" id="UP001197626"/>
    </source>
</evidence>
<sequence length="136" mass="15634">MKKWDYILLVATVIAYVSCLLIMAKLNIFQFMLFGQVVPTVLLALLGARIASKTKYKWFIVFVVGIFYALLMYILLSYAPMQSIENNTNQSATSTFEFSKNIGFGTYLGLFFQQFILTAFITFLFRAIQKIKTNNF</sequence>
<evidence type="ECO:0000256" key="1">
    <source>
        <dbReference type="SAM" id="Phobius"/>
    </source>
</evidence>